<gene>
    <name evidence="2" type="ORF">DW352_01500</name>
</gene>
<evidence type="ECO:0000313" key="3">
    <source>
        <dbReference type="Proteomes" id="UP000254889"/>
    </source>
</evidence>
<dbReference type="RefSeq" id="WP_115687864.1">
    <property type="nucleotide sequence ID" value="NZ_CP031417.1"/>
</dbReference>
<feature type="transmembrane region" description="Helical" evidence="1">
    <location>
        <begin position="130"/>
        <end position="146"/>
    </location>
</feature>
<name>A0A345ZQV8_9HYPH</name>
<dbReference type="AlphaFoldDB" id="A0A345ZQV8"/>
<sequence>MRKFSGASTAIVIAIALYFTLVWGYDAVRVLTSPNYGLDEVWRSEYVFIVGRMLGLDPVGLLKVAAFFGAVKLVVAGACAWHIVDRVRALIRGTADADVLEGALIIIVAIGIMSAGLAARSGNGEIVREYAIQLVLACLATALCIAERSKTYSVSEVDNAESESETGAYSGPAIHP</sequence>
<reference evidence="2 3" key="1">
    <citation type="submission" date="2018-07" db="EMBL/GenBank/DDBJ databases">
        <authorList>
            <person name="Quirk P.G."/>
            <person name="Krulwich T.A."/>
        </authorList>
    </citation>
    <scope>NUCLEOTIDE SEQUENCE [LARGE SCALE GENOMIC DNA]</scope>
    <source>
        <strain evidence="2 3">CC-BB4</strain>
    </source>
</reference>
<dbReference type="Proteomes" id="UP000254889">
    <property type="component" value="Chromosome"/>
</dbReference>
<feature type="transmembrane region" description="Helical" evidence="1">
    <location>
        <begin position="96"/>
        <end position="118"/>
    </location>
</feature>
<proteinExistence type="predicted"/>
<dbReference type="KEGG" id="ptaw:DW352_01500"/>
<organism evidence="2 3">
    <name type="scientific">Pseudolabrys taiwanensis</name>
    <dbReference type="NCBI Taxonomy" id="331696"/>
    <lineage>
        <taxon>Bacteria</taxon>
        <taxon>Pseudomonadati</taxon>
        <taxon>Pseudomonadota</taxon>
        <taxon>Alphaproteobacteria</taxon>
        <taxon>Hyphomicrobiales</taxon>
        <taxon>Xanthobacteraceae</taxon>
        <taxon>Pseudolabrys</taxon>
    </lineage>
</organism>
<feature type="transmembrane region" description="Helical" evidence="1">
    <location>
        <begin position="64"/>
        <end position="84"/>
    </location>
</feature>
<accession>A0A345ZQV8</accession>
<evidence type="ECO:0000313" key="2">
    <source>
        <dbReference type="EMBL" id="AXK79305.1"/>
    </source>
</evidence>
<feature type="transmembrane region" description="Helical" evidence="1">
    <location>
        <begin position="7"/>
        <end position="25"/>
    </location>
</feature>
<keyword evidence="3" id="KW-1185">Reference proteome</keyword>
<keyword evidence="1" id="KW-0472">Membrane</keyword>
<evidence type="ECO:0000256" key="1">
    <source>
        <dbReference type="SAM" id="Phobius"/>
    </source>
</evidence>
<dbReference type="EMBL" id="CP031417">
    <property type="protein sequence ID" value="AXK79305.1"/>
    <property type="molecule type" value="Genomic_DNA"/>
</dbReference>
<dbReference type="OrthoDB" id="8447132at2"/>
<keyword evidence="1" id="KW-1133">Transmembrane helix</keyword>
<protein>
    <submittedName>
        <fullName evidence="2">Uncharacterized protein</fullName>
    </submittedName>
</protein>
<keyword evidence="1" id="KW-0812">Transmembrane</keyword>